<dbReference type="RefSeq" id="WP_210099916.1">
    <property type="nucleotide sequence ID" value="NZ_BAABLK010000034.1"/>
</dbReference>
<evidence type="ECO:0000256" key="1">
    <source>
        <dbReference type="SAM" id="Phobius"/>
    </source>
</evidence>
<organism evidence="2 3">
    <name type="scientific">Paeniglutamicibacter antarcticus</name>
    <dbReference type="NCBI Taxonomy" id="494023"/>
    <lineage>
        <taxon>Bacteria</taxon>
        <taxon>Bacillati</taxon>
        <taxon>Actinomycetota</taxon>
        <taxon>Actinomycetes</taxon>
        <taxon>Micrococcales</taxon>
        <taxon>Micrococcaceae</taxon>
        <taxon>Paeniglutamicibacter</taxon>
    </lineage>
</organism>
<keyword evidence="1" id="KW-1133">Transmembrane helix</keyword>
<comment type="caution">
    <text evidence="2">The sequence shown here is derived from an EMBL/GenBank/DDBJ whole genome shotgun (WGS) entry which is preliminary data.</text>
</comment>
<name>A0ABP9TPB2_9MICC</name>
<dbReference type="Proteomes" id="UP001501257">
    <property type="component" value="Unassembled WGS sequence"/>
</dbReference>
<keyword evidence="3" id="KW-1185">Reference proteome</keyword>
<sequence length="63" mass="6641">MNQRNTPAVVLLLLGSTSILLGTLDSLVSLAAVFWALGLVLFLAAAGVAANAYRKARKSVRRT</sequence>
<feature type="transmembrane region" description="Helical" evidence="1">
    <location>
        <begin position="32"/>
        <end position="53"/>
    </location>
</feature>
<proteinExistence type="predicted"/>
<gene>
    <name evidence="2" type="ORF">GCM10025778_26260</name>
</gene>
<reference evidence="3" key="1">
    <citation type="journal article" date="2019" name="Int. J. Syst. Evol. Microbiol.">
        <title>The Global Catalogue of Microorganisms (GCM) 10K type strain sequencing project: providing services to taxonomists for standard genome sequencing and annotation.</title>
        <authorList>
            <consortium name="The Broad Institute Genomics Platform"/>
            <consortium name="The Broad Institute Genome Sequencing Center for Infectious Disease"/>
            <person name="Wu L."/>
            <person name="Ma J."/>
        </authorList>
    </citation>
    <scope>NUCLEOTIDE SEQUENCE [LARGE SCALE GENOMIC DNA]</scope>
    <source>
        <strain evidence="3">JCM 18952</strain>
    </source>
</reference>
<protein>
    <submittedName>
        <fullName evidence="2">Uncharacterized protein</fullName>
    </submittedName>
</protein>
<keyword evidence="1" id="KW-0812">Transmembrane</keyword>
<evidence type="ECO:0000313" key="2">
    <source>
        <dbReference type="EMBL" id="GAA5228093.1"/>
    </source>
</evidence>
<keyword evidence="1" id="KW-0472">Membrane</keyword>
<dbReference type="EMBL" id="BAABLK010000034">
    <property type="protein sequence ID" value="GAA5228093.1"/>
    <property type="molecule type" value="Genomic_DNA"/>
</dbReference>
<evidence type="ECO:0000313" key="3">
    <source>
        <dbReference type="Proteomes" id="UP001501257"/>
    </source>
</evidence>
<accession>A0ABP9TPB2</accession>